<dbReference type="RefSeq" id="WP_155174368.1">
    <property type="nucleotide sequence ID" value="NZ_BAAAFL010000017.1"/>
</dbReference>
<dbReference type="InterPro" id="IPR051939">
    <property type="entry name" value="Glycosyltr_41/O-GlcNAc_trsf"/>
</dbReference>
<dbReference type="EMBL" id="SMLW01000624">
    <property type="protein sequence ID" value="MTI27368.1"/>
    <property type="molecule type" value="Genomic_DNA"/>
</dbReference>
<keyword evidence="3" id="KW-0808">Transferase</keyword>
<evidence type="ECO:0000256" key="4">
    <source>
        <dbReference type="PROSITE-ProRule" id="PRU00339"/>
    </source>
</evidence>
<keyword evidence="2" id="KW-0328">Glycosyltransferase</keyword>
<dbReference type="Pfam" id="PF13181">
    <property type="entry name" value="TPR_8"/>
    <property type="match status" value="1"/>
</dbReference>
<evidence type="ECO:0000313" key="6">
    <source>
        <dbReference type="Proteomes" id="UP000798808"/>
    </source>
</evidence>
<dbReference type="PANTHER" id="PTHR44835">
    <property type="entry name" value="UDP-N-ACETYLGLUCOSAMINE--PEPTIDE N-ACETYLGLUCOSAMINYLTRANSFERASE SPINDLY-RELATED"/>
    <property type="match status" value="1"/>
</dbReference>
<dbReference type="PANTHER" id="PTHR44835:SF1">
    <property type="entry name" value="PROTEIN O-GLCNAC TRANSFERASE"/>
    <property type="match status" value="1"/>
</dbReference>
<organism evidence="5 6">
    <name type="scientific">Fulvivirga kasyanovii</name>
    <dbReference type="NCBI Taxonomy" id="396812"/>
    <lineage>
        <taxon>Bacteria</taxon>
        <taxon>Pseudomonadati</taxon>
        <taxon>Bacteroidota</taxon>
        <taxon>Cytophagia</taxon>
        <taxon>Cytophagales</taxon>
        <taxon>Fulvivirgaceae</taxon>
        <taxon>Fulvivirga</taxon>
    </lineage>
</organism>
<dbReference type="Pfam" id="PF00515">
    <property type="entry name" value="TPR_1"/>
    <property type="match status" value="1"/>
</dbReference>
<comment type="caution">
    <text evidence="5">The sequence shown here is derived from an EMBL/GenBank/DDBJ whole genome shotgun (WGS) entry which is preliminary data.</text>
</comment>
<dbReference type="PROSITE" id="PS50005">
    <property type="entry name" value="TPR"/>
    <property type="match status" value="2"/>
</dbReference>
<proteinExistence type="predicted"/>
<feature type="repeat" description="TPR" evidence="4">
    <location>
        <begin position="85"/>
        <end position="118"/>
    </location>
</feature>
<dbReference type="Gene3D" id="1.25.40.10">
    <property type="entry name" value="Tetratricopeptide repeat domain"/>
    <property type="match status" value="1"/>
</dbReference>
<protein>
    <submittedName>
        <fullName evidence="5">Tetratricopeptide repeat protein</fullName>
    </submittedName>
</protein>
<sequence>MAKIVKFPINNSAKLGYKKVRKRKCVNLEDFGQLNMFTAPPSEARVVSMQSYESAFEQALYLDEENSEQAAEYYWKAIKAGECVADAYCNLGILESARENYVKAIDCLTNCLKHDPRHFEAHYNLANVYSEVGELNLAKLHYEISIEIEPDFESSYYNLGLVMAMQKDFKDAVRVLTKYKELATDRERENVEKLINSLQRSMKSKAQ</sequence>
<name>A0ABW9RT63_9BACT</name>
<dbReference type="InterPro" id="IPR019734">
    <property type="entry name" value="TPR_rpt"/>
</dbReference>
<evidence type="ECO:0000256" key="1">
    <source>
        <dbReference type="ARBA" id="ARBA00004922"/>
    </source>
</evidence>
<dbReference type="SUPFAM" id="SSF48452">
    <property type="entry name" value="TPR-like"/>
    <property type="match status" value="1"/>
</dbReference>
<evidence type="ECO:0000313" key="5">
    <source>
        <dbReference type="EMBL" id="MTI27368.1"/>
    </source>
</evidence>
<reference evidence="5 6" key="1">
    <citation type="submission" date="2019-02" db="EMBL/GenBank/DDBJ databases">
        <authorList>
            <person name="Goldberg S.R."/>
            <person name="Haltli B.A."/>
            <person name="Correa H."/>
            <person name="Russell K.G."/>
        </authorList>
    </citation>
    <scope>NUCLEOTIDE SEQUENCE [LARGE SCALE GENOMIC DNA]</scope>
    <source>
        <strain evidence="5 6">JCM 16186</strain>
    </source>
</reference>
<dbReference type="InterPro" id="IPR011990">
    <property type="entry name" value="TPR-like_helical_dom_sf"/>
</dbReference>
<keyword evidence="4" id="KW-0802">TPR repeat</keyword>
<keyword evidence="6" id="KW-1185">Reference proteome</keyword>
<dbReference type="SMART" id="SM00028">
    <property type="entry name" value="TPR"/>
    <property type="match status" value="3"/>
</dbReference>
<comment type="pathway">
    <text evidence="1">Protein modification; protein glycosylation.</text>
</comment>
<gene>
    <name evidence="5" type="ORF">E1163_20600</name>
</gene>
<evidence type="ECO:0000256" key="3">
    <source>
        <dbReference type="ARBA" id="ARBA00022679"/>
    </source>
</evidence>
<accession>A0ABW9RT63</accession>
<evidence type="ECO:0000256" key="2">
    <source>
        <dbReference type="ARBA" id="ARBA00022676"/>
    </source>
</evidence>
<dbReference type="Proteomes" id="UP000798808">
    <property type="component" value="Unassembled WGS sequence"/>
</dbReference>
<feature type="repeat" description="TPR" evidence="4">
    <location>
        <begin position="119"/>
        <end position="152"/>
    </location>
</feature>